<name>A0ABS9KNP4_9BACT</name>
<dbReference type="RefSeq" id="WP_237869886.1">
    <property type="nucleotide sequence ID" value="NZ_JAKLTR010000003.1"/>
</dbReference>
<sequence length="164" mass="17622">MRKTKLFIAGVLCALAACNNPGDKIGDTGSNTTDTLSNSSGVSSSYDTTLTGCYSSISKRDTAALQIETKGAVIAGPLTYSIFEKDRNVGEFQGEVRGDILSGWYLFKSEGTMSVRQAAWKISGTSLWPAIGDVIQKGDTALFKDESKLRFDSINVFKKVPCTL</sequence>
<feature type="chain" id="PRO_5046545644" description="Lipoprotein" evidence="1">
    <location>
        <begin position="17"/>
        <end position="164"/>
    </location>
</feature>
<organism evidence="2 3">
    <name type="scientific">Terrimonas ginsenosidimutans</name>
    <dbReference type="NCBI Taxonomy" id="2908004"/>
    <lineage>
        <taxon>Bacteria</taxon>
        <taxon>Pseudomonadati</taxon>
        <taxon>Bacteroidota</taxon>
        <taxon>Chitinophagia</taxon>
        <taxon>Chitinophagales</taxon>
        <taxon>Chitinophagaceae</taxon>
        <taxon>Terrimonas</taxon>
    </lineage>
</organism>
<evidence type="ECO:0008006" key="4">
    <source>
        <dbReference type="Google" id="ProtNLM"/>
    </source>
</evidence>
<comment type="caution">
    <text evidence="2">The sequence shown here is derived from an EMBL/GenBank/DDBJ whole genome shotgun (WGS) entry which is preliminary data.</text>
</comment>
<proteinExistence type="predicted"/>
<protein>
    <recommendedName>
        <fullName evidence="4">Lipoprotein</fullName>
    </recommendedName>
</protein>
<keyword evidence="1" id="KW-0732">Signal</keyword>
<evidence type="ECO:0000313" key="2">
    <source>
        <dbReference type="EMBL" id="MCG2613939.1"/>
    </source>
</evidence>
<dbReference type="Proteomes" id="UP001165367">
    <property type="component" value="Unassembled WGS sequence"/>
</dbReference>
<evidence type="ECO:0000256" key="1">
    <source>
        <dbReference type="SAM" id="SignalP"/>
    </source>
</evidence>
<keyword evidence="3" id="KW-1185">Reference proteome</keyword>
<gene>
    <name evidence="2" type="ORF">LZZ85_06585</name>
</gene>
<reference evidence="2" key="1">
    <citation type="submission" date="2022-01" db="EMBL/GenBank/DDBJ databases">
        <authorList>
            <person name="Jo J.-H."/>
            <person name="Im W.-T."/>
        </authorList>
    </citation>
    <scope>NUCLEOTIDE SEQUENCE</scope>
    <source>
        <strain evidence="2">NA20</strain>
    </source>
</reference>
<evidence type="ECO:0000313" key="3">
    <source>
        <dbReference type="Proteomes" id="UP001165367"/>
    </source>
</evidence>
<feature type="signal peptide" evidence="1">
    <location>
        <begin position="1"/>
        <end position="16"/>
    </location>
</feature>
<accession>A0ABS9KNP4</accession>
<dbReference type="EMBL" id="JAKLTR010000003">
    <property type="protein sequence ID" value="MCG2613939.1"/>
    <property type="molecule type" value="Genomic_DNA"/>
</dbReference>
<dbReference type="PROSITE" id="PS51257">
    <property type="entry name" value="PROKAR_LIPOPROTEIN"/>
    <property type="match status" value="1"/>
</dbReference>